<dbReference type="Proteomes" id="UP000035680">
    <property type="component" value="Unassembled WGS sequence"/>
</dbReference>
<organism evidence="1 2">
    <name type="scientific">Strongyloides venezuelensis</name>
    <name type="common">Threadworm</name>
    <dbReference type="NCBI Taxonomy" id="75913"/>
    <lineage>
        <taxon>Eukaryota</taxon>
        <taxon>Metazoa</taxon>
        <taxon>Ecdysozoa</taxon>
        <taxon>Nematoda</taxon>
        <taxon>Chromadorea</taxon>
        <taxon>Rhabditida</taxon>
        <taxon>Tylenchina</taxon>
        <taxon>Panagrolaimomorpha</taxon>
        <taxon>Strongyloidoidea</taxon>
        <taxon>Strongyloididae</taxon>
        <taxon>Strongyloides</taxon>
    </lineage>
</organism>
<reference evidence="1" key="1">
    <citation type="submission" date="2014-07" db="EMBL/GenBank/DDBJ databases">
        <authorList>
            <person name="Martin A.A"/>
            <person name="De Silva N."/>
        </authorList>
    </citation>
    <scope>NUCLEOTIDE SEQUENCE</scope>
</reference>
<evidence type="ECO:0000313" key="2">
    <source>
        <dbReference type="WBParaSite" id="SVE_1679100.1"/>
    </source>
</evidence>
<keyword evidence="1" id="KW-1185">Reference proteome</keyword>
<name>A0A0K0FWJ7_STRVS</name>
<protein>
    <submittedName>
        <fullName evidence="2">Reverse transcriptase domain-containing protein</fullName>
    </submittedName>
</protein>
<dbReference type="WBParaSite" id="SVE_1679100.1">
    <property type="protein sequence ID" value="SVE_1679100.1"/>
    <property type="gene ID" value="SVE_1679100"/>
</dbReference>
<proteinExistence type="predicted"/>
<sequence>PCSSSIPLSSKAIVSGNKKNYIEKVKPLSISGDDLTLSDNITVATIPIVENGLSTISSTKIASSSLVKEISCQNYEVVQSQVAFLNTVITVSEHKQTRFSCYTVEGKLGKRNSVFQKTTSYFKKFKSYETLSYIISKTINRLFSTLLKSFFQKINIVTNSNTIQEMIMDLNNKPGSFYSIAKSKEFYVHTKNIINEGKIEEVNVIT</sequence>
<dbReference type="AlphaFoldDB" id="A0A0K0FWJ7"/>
<reference evidence="2" key="2">
    <citation type="submission" date="2015-08" db="UniProtKB">
        <authorList>
            <consortium name="WormBaseParasite"/>
        </authorList>
    </citation>
    <scope>IDENTIFICATION</scope>
</reference>
<evidence type="ECO:0000313" key="1">
    <source>
        <dbReference type="Proteomes" id="UP000035680"/>
    </source>
</evidence>
<accession>A0A0K0FWJ7</accession>